<feature type="domain" description="FAD-binding PCMH-type" evidence="1">
    <location>
        <begin position="1"/>
        <end position="175"/>
    </location>
</feature>
<dbReference type="InterPro" id="IPR002346">
    <property type="entry name" value="Mopterin_DH_FAD-bd"/>
</dbReference>
<organism evidence="2 3">
    <name type="scientific">Micromonospora echinospora</name>
    <name type="common">Micromonospora purpurea</name>
    <dbReference type="NCBI Taxonomy" id="1877"/>
    <lineage>
        <taxon>Bacteria</taxon>
        <taxon>Bacillati</taxon>
        <taxon>Actinomycetota</taxon>
        <taxon>Actinomycetes</taxon>
        <taxon>Micromonosporales</taxon>
        <taxon>Micromonosporaceae</taxon>
        <taxon>Micromonospora</taxon>
    </lineage>
</organism>
<dbReference type="EMBL" id="LT607413">
    <property type="protein sequence ID" value="SCF33245.1"/>
    <property type="molecule type" value="Genomic_DNA"/>
</dbReference>
<dbReference type="FunCoup" id="A0A1C4ZK08">
    <property type="interactions" value="2"/>
</dbReference>
<evidence type="ECO:0000259" key="1">
    <source>
        <dbReference type="PROSITE" id="PS51387"/>
    </source>
</evidence>
<evidence type="ECO:0000313" key="2">
    <source>
        <dbReference type="EMBL" id="SCF33245.1"/>
    </source>
</evidence>
<dbReference type="GO" id="GO:0071949">
    <property type="term" value="F:FAD binding"/>
    <property type="evidence" value="ECO:0007669"/>
    <property type="project" value="InterPro"/>
</dbReference>
<keyword evidence="3" id="KW-1185">Reference proteome</keyword>
<accession>A0A1C4ZK08</accession>
<dbReference type="PROSITE" id="PS51387">
    <property type="entry name" value="FAD_PCMH"/>
    <property type="match status" value="1"/>
</dbReference>
<sequence>MDLPTVEAMVPGDEADWRPGDCWLAGGTVLFSRPQQGVRRLRDLTVLGWPSLAAADDEGRPGLDIAATCTVATLARYRPPARWPDLAVAIRRCCDAFLASWKIWNVATVGGNLCAALPAGPMISLAAAFDARCDVRRLSGERRLVPVDAFVVEPGVAALQPGEYLHAIHLPERELTGRIAVRRASLHPLGRSAAFVTGHLDVESGRLRLTVTAATPRPVTVSVPAPTAAASLVDMVDAQVSAEGWHDDVHGLPAWRRHMTLRLVEQVRADLLGAAR</sequence>
<dbReference type="RefSeq" id="WP_231931467.1">
    <property type="nucleotide sequence ID" value="NZ_LT607413.1"/>
</dbReference>
<dbReference type="AlphaFoldDB" id="A0A1C4ZK08"/>
<proteinExistence type="predicted"/>
<dbReference type="InParanoid" id="A0A1C4ZK08"/>
<dbReference type="SUPFAM" id="SSF56176">
    <property type="entry name" value="FAD-binding/transporter-associated domain-like"/>
    <property type="match status" value="1"/>
</dbReference>
<dbReference type="InterPro" id="IPR016169">
    <property type="entry name" value="FAD-bd_PCMH_sub2"/>
</dbReference>
<dbReference type="Gene3D" id="3.30.465.10">
    <property type="match status" value="1"/>
</dbReference>
<dbReference type="Pfam" id="PF00941">
    <property type="entry name" value="FAD_binding_5"/>
    <property type="match status" value="1"/>
</dbReference>
<protein>
    <submittedName>
        <fullName evidence="2">CO or xanthine dehydrogenase, FAD-binding subunit</fullName>
    </submittedName>
</protein>
<dbReference type="Proteomes" id="UP000198253">
    <property type="component" value="Chromosome I"/>
</dbReference>
<dbReference type="InterPro" id="IPR051312">
    <property type="entry name" value="Diverse_Substr_Oxidored"/>
</dbReference>
<reference evidence="3" key="1">
    <citation type="submission" date="2016-06" db="EMBL/GenBank/DDBJ databases">
        <authorList>
            <person name="Varghese N."/>
            <person name="Submissions Spin"/>
        </authorList>
    </citation>
    <scope>NUCLEOTIDE SEQUENCE [LARGE SCALE GENOMIC DNA]</scope>
    <source>
        <strain evidence="3">DSM 43816</strain>
    </source>
</reference>
<evidence type="ECO:0000313" key="3">
    <source>
        <dbReference type="Proteomes" id="UP000198253"/>
    </source>
</evidence>
<name>A0A1C4ZK08_MICEC</name>
<dbReference type="InterPro" id="IPR036318">
    <property type="entry name" value="FAD-bd_PCMH-like_sf"/>
</dbReference>
<dbReference type="PANTHER" id="PTHR42659">
    <property type="entry name" value="XANTHINE DEHYDROGENASE SUBUNIT C-RELATED"/>
    <property type="match status" value="1"/>
</dbReference>
<dbReference type="PANTHER" id="PTHR42659:SF9">
    <property type="entry name" value="XANTHINE DEHYDROGENASE FAD-BINDING SUBUNIT XDHB-RELATED"/>
    <property type="match status" value="1"/>
</dbReference>
<dbReference type="GO" id="GO:0016491">
    <property type="term" value="F:oxidoreductase activity"/>
    <property type="evidence" value="ECO:0007669"/>
    <property type="project" value="InterPro"/>
</dbReference>
<dbReference type="InterPro" id="IPR016166">
    <property type="entry name" value="FAD-bd_PCMH"/>
</dbReference>
<gene>
    <name evidence="2" type="ORF">GA0070618_5373</name>
</gene>